<dbReference type="InterPro" id="IPR044068">
    <property type="entry name" value="CB"/>
</dbReference>
<dbReference type="GO" id="GO:0015074">
    <property type="term" value="P:DNA integration"/>
    <property type="evidence" value="ECO:0007669"/>
    <property type="project" value="UniProtKB-KW"/>
</dbReference>
<evidence type="ECO:0000256" key="3">
    <source>
        <dbReference type="ARBA" id="ARBA00023125"/>
    </source>
</evidence>
<dbReference type="CDD" id="cd01189">
    <property type="entry name" value="INT_ICEBs1_C_like"/>
    <property type="match status" value="1"/>
</dbReference>
<comment type="caution">
    <text evidence="8">The sequence shown here is derived from an EMBL/GenBank/DDBJ whole genome shotgun (WGS) entry which is preliminary data.</text>
</comment>
<evidence type="ECO:0000259" key="7">
    <source>
        <dbReference type="PROSITE" id="PS51900"/>
    </source>
</evidence>
<accession>G9YK08</accession>
<reference evidence="8 9" key="1">
    <citation type="submission" date="2011-08" db="EMBL/GenBank/DDBJ databases">
        <authorList>
            <person name="Weinstock G."/>
            <person name="Sodergren E."/>
            <person name="Clifton S."/>
            <person name="Fulton L."/>
            <person name="Fulton B."/>
            <person name="Courtney L."/>
            <person name="Fronick C."/>
            <person name="Harrison M."/>
            <person name="Strong C."/>
            <person name="Farmer C."/>
            <person name="Delahaunty K."/>
            <person name="Markovic C."/>
            <person name="Hall O."/>
            <person name="Minx P."/>
            <person name="Tomlinson C."/>
            <person name="Mitreva M."/>
            <person name="Hou S."/>
            <person name="Chen J."/>
            <person name="Wollam A."/>
            <person name="Pepin K.H."/>
            <person name="Johnson M."/>
            <person name="Bhonagiri V."/>
            <person name="Zhang X."/>
            <person name="Suruliraj S."/>
            <person name="Warren W."/>
            <person name="Chinwalla A."/>
            <person name="Mardis E.R."/>
            <person name="Wilson R.K."/>
        </authorList>
    </citation>
    <scope>NUCLEOTIDE SEQUENCE [LARGE SCALE GENOMIC DNA]</scope>
    <source>
        <strain evidence="8 9">F0357</strain>
    </source>
</reference>
<dbReference type="SUPFAM" id="SSF56349">
    <property type="entry name" value="DNA breaking-rejoining enzymes"/>
    <property type="match status" value="1"/>
</dbReference>
<dbReference type="InterPro" id="IPR050090">
    <property type="entry name" value="Tyrosine_recombinase_XerCD"/>
</dbReference>
<dbReference type="Proteomes" id="UP000005481">
    <property type="component" value="Unassembled WGS sequence"/>
</dbReference>
<sequence>MAKIKKRSDGRYTVTTTVNGKRKYFYGRTRVEAQDKCDAYLFQAKKATHFDDTLLFRDWVDIWVSLKEKSVTANTMQSYMGIINRYILPVLGAMRLVDINYIVLRNLIDGMELSPRTVAYTHTLLKSILHQAVIDEILYRNPMDKVTRPKRHKTREMVTLTKEQVKEYLSVITNKELHAIFKLAFTSGLRRSELLGLRWQDINFKAGTLTVNQTAIKIDGHSEISPTTKTKSSRRTITLDGETLSVLKAHKKVVDVRRFQTFGWINNDLVFPGRNGNPRNPDELTKVSRDYARKIGVEGFSMHGTRHTHATLLIEAGVNFKVIQMRLGHSSFKETMDTYSHVTPAMETDVITKIQNIF</sequence>
<dbReference type="PROSITE" id="PS51900">
    <property type="entry name" value="CB"/>
    <property type="match status" value="1"/>
</dbReference>
<dbReference type="AlphaFoldDB" id="G9YK08"/>
<dbReference type="OrthoDB" id="9769726at2"/>
<dbReference type="Pfam" id="PF14659">
    <property type="entry name" value="Phage_int_SAM_3"/>
    <property type="match status" value="1"/>
</dbReference>
<dbReference type="Gene3D" id="1.10.150.130">
    <property type="match status" value="1"/>
</dbReference>
<keyword evidence="2" id="KW-0229">DNA integration</keyword>
<feature type="domain" description="Tyr recombinase" evidence="6">
    <location>
        <begin position="155"/>
        <end position="352"/>
    </location>
</feature>
<proteinExistence type="inferred from homology"/>
<protein>
    <submittedName>
        <fullName evidence="8">Site-specific recombinase, phage integrase family</fullName>
    </submittedName>
</protein>
<keyword evidence="4" id="KW-0233">DNA recombination</keyword>
<evidence type="ECO:0000313" key="9">
    <source>
        <dbReference type="Proteomes" id="UP000005481"/>
    </source>
</evidence>
<dbReference type="GO" id="GO:0003677">
    <property type="term" value="F:DNA binding"/>
    <property type="evidence" value="ECO:0007669"/>
    <property type="project" value="UniProtKB-UniRule"/>
</dbReference>
<evidence type="ECO:0000313" key="8">
    <source>
        <dbReference type="EMBL" id="EHM37833.1"/>
    </source>
</evidence>
<dbReference type="PROSITE" id="PS51898">
    <property type="entry name" value="TYR_RECOMBINASE"/>
    <property type="match status" value="1"/>
</dbReference>
<keyword evidence="9" id="KW-1185">Reference proteome</keyword>
<dbReference type="HOGENOM" id="CLU_027562_17_1_9"/>
<name>G9YK08_9FIRM</name>
<evidence type="ECO:0000256" key="5">
    <source>
        <dbReference type="PROSITE-ProRule" id="PRU01248"/>
    </source>
</evidence>
<dbReference type="STRING" id="861450.HMPREF0080_02017"/>
<comment type="similarity">
    <text evidence="1">Belongs to the 'phage' integrase family.</text>
</comment>
<dbReference type="InterPro" id="IPR004107">
    <property type="entry name" value="Integrase_SAM-like_N"/>
</dbReference>
<dbReference type="InterPro" id="IPR002104">
    <property type="entry name" value="Integrase_catalytic"/>
</dbReference>
<dbReference type="PANTHER" id="PTHR30349:SF64">
    <property type="entry name" value="PROPHAGE INTEGRASE INTD-RELATED"/>
    <property type="match status" value="1"/>
</dbReference>
<dbReference type="InterPro" id="IPR011010">
    <property type="entry name" value="DNA_brk_join_enz"/>
</dbReference>
<feature type="domain" description="Core-binding (CB)" evidence="7">
    <location>
        <begin position="54"/>
        <end position="133"/>
    </location>
</feature>
<gene>
    <name evidence="8" type="ORF">HMPREF0080_02017</name>
</gene>
<evidence type="ECO:0000256" key="4">
    <source>
        <dbReference type="ARBA" id="ARBA00023172"/>
    </source>
</evidence>
<dbReference type="InterPro" id="IPR010998">
    <property type="entry name" value="Integrase_recombinase_N"/>
</dbReference>
<dbReference type="PATRIC" id="fig|861450.3.peg.1860"/>
<evidence type="ECO:0000256" key="2">
    <source>
        <dbReference type="ARBA" id="ARBA00022908"/>
    </source>
</evidence>
<keyword evidence="3 5" id="KW-0238">DNA-binding</keyword>
<organism evidence="8 9">
    <name type="scientific">Anaeroglobus geminatus F0357</name>
    <dbReference type="NCBI Taxonomy" id="861450"/>
    <lineage>
        <taxon>Bacteria</taxon>
        <taxon>Bacillati</taxon>
        <taxon>Bacillota</taxon>
        <taxon>Negativicutes</taxon>
        <taxon>Veillonellales</taxon>
        <taxon>Veillonellaceae</taxon>
        <taxon>Anaeroglobus</taxon>
    </lineage>
</organism>
<dbReference type="GO" id="GO:0006310">
    <property type="term" value="P:DNA recombination"/>
    <property type="evidence" value="ECO:0007669"/>
    <property type="project" value="UniProtKB-KW"/>
</dbReference>
<dbReference type="EMBL" id="AGCJ01000091">
    <property type="protein sequence ID" value="EHM37833.1"/>
    <property type="molecule type" value="Genomic_DNA"/>
</dbReference>
<dbReference type="Gene3D" id="1.10.443.10">
    <property type="entry name" value="Intergrase catalytic core"/>
    <property type="match status" value="1"/>
</dbReference>
<dbReference type="InterPro" id="IPR013762">
    <property type="entry name" value="Integrase-like_cat_sf"/>
</dbReference>
<dbReference type="Pfam" id="PF00589">
    <property type="entry name" value="Phage_integrase"/>
    <property type="match status" value="1"/>
</dbReference>
<dbReference type="eggNOG" id="COG0582">
    <property type="taxonomic scope" value="Bacteria"/>
</dbReference>
<evidence type="ECO:0000259" key="6">
    <source>
        <dbReference type="PROSITE" id="PS51898"/>
    </source>
</evidence>
<dbReference type="RefSeq" id="WP_006790978.1">
    <property type="nucleotide sequence ID" value="NZ_JH417615.1"/>
</dbReference>
<evidence type="ECO:0000256" key="1">
    <source>
        <dbReference type="ARBA" id="ARBA00008857"/>
    </source>
</evidence>
<dbReference type="PANTHER" id="PTHR30349">
    <property type="entry name" value="PHAGE INTEGRASE-RELATED"/>
    <property type="match status" value="1"/>
</dbReference>